<reference evidence="1" key="1">
    <citation type="journal article" date="2020" name="Stud. Mycol.">
        <title>101 Dothideomycetes genomes: a test case for predicting lifestyles and emergence of pathogens.</title>
        <authorList>
            <person name="Haridas S."/>
            <person name="Albert R."/>
            <person name="Binder M."/>
            <person name="Bloem J."/>
            <person name="Labutti K."/>
            <person name="Salamov A."/>
            <person name="Andreopoulos B."/>
            <person name="Baker S."/>
            <person name="Barry K."/>
            <person name="Bills G."/>
            <person name="Bluhm B."/>
            <person name="Cannon C."/>
            <person name="Castanera R."/>
            <person name="Culley D."/>
            <person name="Daum C."/>
            <person name="Ezra D."/>
            <person name="Gonzalez J."/>
            <person name="Henrissat B."/>
            <person name="Kuo A."/>
            <person name="Liang C."/>
            <person name="Lipzen A."/>
            <person name="Lutzoni F."/>
            <person name="Magnuson J."/>
            <person name="Mondo S."/>
            <person name="Nolan M."/>
            <person name="Ohm R."/>
            <person name="Pangilinan J."/>
            <person name="Park H.-J."/>
            <person name="Ramirez L."/>
            <person name="Alfaro M."/>
            <person name="Sun H."/>
            <person name="Tritt A."/>
            <person name="Yoshinaga Y."/>
            <person name="Zwiers L.-H."/>
            <person name="Turgeon B."/>
            <person name="Goodwin S."/>
            <person name="Spatafora J."/>
            <person name="Crous P."/>
            <person name="Grigoriev I."/>
        </authorList>
    </citation>
    <scope>NUCLEOTIDE SEQUENCE</scope>
    <source>
        <strain evidence="1">CBS 109.77</strain>
    </source>
</reference>
<accession>A0A6A6X678</accession>
<evidence type="ECO:0000313" key="1">
    <source>
        <dbReference type="EMBL" id="KAF2791427.1"/>
    </source>
</evidence>
<dbReference type="AlphaFoldDB" id="A0A6A6X678"/>
<dbReference type="OrthoDB" id="3684889at2759"/>
<dbReference type="Proteomes" id="UP000799757">
    <property type="component" value="Unassembled WGS sequence"/>
</dbReference>
<proteinExistence type="predicted"/>
<protein>
    <submittedName>
        <fullName evidence="1">Uncharacterized protein</fullName>
    </submittedName>
</protein>
<dbReference type="EMBL" id="MU002019">
    <property type="protein sequence ID" value="KAF2791427.1"/>
    <property type="molecule type" value="Genomic_DNA"/>
</dbReference>
<name>A0A6A6X678_9PLEO</name>
<gene>
    <name evidence="1" type="ORF">K505DRAFT_326852</name>
</gene>
<keyword evidence="2" id="KW-1185">Reference proteome</keyword>
<evidence type="ECO:0000313" key="2">
    <source>
        <dbReference type="Proteomes" id="UP000799757"/>
    </source>
</evidence>
<sequence length="244" mass="27921">MLKAQADEDIEYYAKVACHDLCATLYSTLPRELRQRVYSHLIGTSWVHVSKSFCNSQSSPDIPALLRHQQDWNTPFVSQEVKEEIAETWYSTSVFEFTDLFLINVFFHEDRLGLGLAPGRFVSNVQVSIDCARYFESKDEYERAQIGHIKEFRKLFKIKKGAKINVYISTIYLLPKGEGFTREDIFYNAFKFAFPALHPLVNTGYQVQISSYGIREFAFTGALLSPQGAVDNLVFDAVKSPNTQ</sequence>
<organism evidence="1 2">
    <name type="scientific">Melanomma pulvis-pyrius CBS 109.77</name>
    <dbReference type="NCBI Taxonomy" id="1314802"/>
    <lineage>
        <taxon>Eukaryota</taxon>
        <taxon>Fungi</taxon>
        <taxon>Dikarya</taxon>
        <taxon>Ascomycota</taxon>
        <taxon>Pezizomycotina</taxon>
        <taxon>Dothideomycetes</taxon>
        <taxon>Pleosporomycetidae</taxon>
        <taxon>Pleosporales</taxon>
        <taxon>Melanommataceae</taxon>
        <taxon>Melanomma</taxon>
    </lineage>
</organism>